<gene>
    <name evidence="3" type="ORF">CVLEPA_LOCUS843</name>
</gene>
<keyword evidence="1" id="KW-1133">Transmembrane helix</keyword>
<keyword evidence="1" id="KW-0812">Transmembrane</keyword>
<keyword evidence="2" id="KW-0732">Signal</keyword>
<dbReference type="SUPFAM" id="SSF101898">
    <property type="entry name" value="NHL repeat"/>
    <property type="match status" value="1"/>
</dbReference>
<keyword evidence="4" id="KW-1185">Reference proteome</keyword>
<evidence type="ECO:0000313" key="4">
    <source>
        <dbReference type="Proteomes" id="UP001642483"/>
    </source>
</evidence>
<dbReference type="SMART" id="SM00135">
    <property type="entry name" value="LY"/>
    <property type="match status" value="5"/>
</dbReference>
<dbReference type="InterPro" id="IPR000033">
    <property type="entry name" value="LDLR_classB_rpt"/>
</dbReference>
<dbReference type="PANTHER" id="PTHR46388:SF2">
    <property type="entry name" value="NHL REPEAT-CONTAINING PROTEIN 2"/>
    <property type="match status" value="1"/>
</dbReference>
<feature type="transmembrane region" description="Helical" evidence="1">
    <location>
        <begin position="413"/>
        <end position="433"/>
    </location>
</feature>
<evidence type="ECO:0000313" key="3">
    <source>
        <dbReference type="EMBL" id="CAK8671807.1"/>
    </source>
</evidence>
<keyword evidence="1" id="KW-0472">Membrane</keyword>
<accession>A0ABP0F0J5</accession>
<feature type="signal peptide" evidence="2">
    <location>
        <begin position="1"/>
        <end position="20"/>
    </location>
</feature>
<reference evidence="3 4" key="1">
    <citation type="submission" date="2024-02" db="EMBL/GenBank/DDBJ databases">
        <authorList>
            <person name="Daric V."/>
            <person name="Darras S."/>
        </authorList>
    </citation>
    <scope>NUCLEOTIDE SEQUENCE [LARGE SCALE GENOMIC DNA]</scope>
</reference>
<evidence type="ECO:0008006" key="5">
    <source>
        <dbReference type="Google" id="ProtNLM"/>
    </source>
</evidence>
<comment type="caution">
    <text evidence="3">The sequence shown here is derived from an EMBL/GenBank/DDBJ whole genome shotgun (WGS) entry which is preliminary data.</text>
</comment>
<proteinExistence type="predicted"/>
<feature type="chain" id="PRO_5046142618" description="NHL repeat-containing protein" evidence="2">
    <location>
        <begin position="21"/>
        <end position="459"/>
    </location>
</feature>
<organism evidence="3 4">
    <name type="scientific">Clavelina lepadiformis</name>
    <name type="common">Light-bulb sea squirt</name>
    <name type="synonym">Ascidia lepadiformis</name>
    <dbReference type="NCBI Taxonomy" id="159417"/>
    <lineage>
        <taxon>Eukaryota</taxon>
        <taxon>Metazoa</taxon>
        <taxon>Chordata</taxon>
        <taxon>Tunicata</taxon>
        <taxon>Ascidiacea</taxon>
        <taxon>Aplousobranchia</taxon>
        <taxon>Clavelinidae</taxon>
        <taxon>Clavelina</taxon>
    </lineage>
</organism>
<dbReference type="Proteomes" id="UP001642483">
    <property type="component" value="Unassembled WGS sequence"/>
</dbReference>
<name>A0ABP0F0J5_CLALP</name>
<dbReference type="Gene3D" id="2.120.10.30">
    <property type="entry name" value="TolB, C-terminal domain"/>
    <property type="match status" value="5"/>
</dbReference>
<protein>
    <recommendedName>
        <fullName evidence="5">NHL repeat-containing protein</fullName>
    </recommendedName>
</protein>
<evidence type="ECO:0000256" key="1">
    <source>
        <dbReference type="SAM" id="Phobius"/>
    </source>
</evidence>
<evidence type="ECO:0000256" key="2">
    <source>
        <dbReference type="SAM" id="SignalP"/>
    </source>
</evidence>
<dbReference type="PANTHER" id="PTHR46388">
    <property type="entry name" value="NHL REPEAT-CONTAINING PROTEIN 2"/>
    <property type="match status" value="1"/>
</dbReference>
<dbReference type="EMBL" id="CAWYQH010000001">
    <property type="protein sequence ID" value="CAK8671807.1"/>
    <property type="molecule type" value="Genomic_DNA"/>
</dbReference>
<dbReference type="InterPro" id="IPR011042">
    <property type="entry name" value="6-blade_b-propeller_TolB-like"/>
</dbReference>
<sequence length="459" mass="51102">MNHGSCIAWLSIAFLVRVSATEGIVETLGQRVYPHVGDDDMCIDDSTSADGGILAQARFNYPWGIAYDEQTWNVYVADCGCADTSKENDKIRRINLKEKTVSTVSGSSQGFEDGNGEVAKFAHTAGMALDSVNKKMYIADSGNDVIRAMDLKNYEVSTYAGKGREKGFLDGIVNSARFDNPQQLELHKSTKRLYIADTDNHAIRVINMTGAVHVVRTITGGPTQIGYLDGSLTEAKWQHPTGMAYDLKNDILYVSDHYNHVIRKINFQKGYVTTIAGTGKAGSLDSSISGGVFLNYPEGLAYDGRYNVLYVAEFGNNCIRMVNLTNMSLRVLAGNKLGTRDAIGRDAQFYHPTCLTLDRANMLLYVTDQYNHRVRTVTTLGNTKQADSKNMVFKHLGHVDAYRDYYVHHGTTLLTSLYLLVALLFVFLLLCCARHRYGIRAFAMKLAGYQRLNKHQRFV</sequence>